<dbReference type="AlphaFoldDB" id="A0AAD9RT38"/>
<keyword evidence="4" id="KW-1185">Reference proteome</keyword>
<feature type="coiled-coil region" evidence="1">
    <location>
        <begin position="666"/>
        <end position="736"/>
    </location>
</feature>
<evidence type="ECO:0000256" key="2">
    <source>
        <dbReference type="SAM" id="MobiDB-lite"/>
    </source>
</evidence>
<reference evidence="3" key="1">
    <citation type="submission" date="2021-08" db="EMBL/GenBank/DDBJ databases">
        <authorList>
            <person name="Misof B."/>
            <person name="Oliver O."/>
            <person name="Podsiadlowski L."/>
            <person name="Donath A."/>
            <person name="Peters R."/>
            <person name="Mayer C."/>
            <person name="Rust J."/>
            <person name="Gunkel S."/>
            <person name="Lesny P."/>
            <person name="Martin S."/>
            <person name="Oeyen J.P."/>
            <person name="Petersen M."/>
            <person name="Panagiotis P."/>
            <person name="Wilbrandt J."/>
            <person name="Tanja T."/>
        </authorList>
    </citation>
    <scope>NUCLEOTIDE SEQUENCE</scope>
    <source>
        <strain evidence="3">GBR_01_08_01A</strain>
        <tissue evidence="3">Thorax + abdomen</tissue>
    </source>
</reference>
<evidence type="ECO:0000313" key="4">
    <source>
        <dbReference type="Proteomes" id="UP001258017"/>
    </source>
</evidence>
<organism evidence="3 4">
    <name type="scientific">Odynerus spinipes</name>
    <dbReference type="NCBI Taxonomy" id="1348599"/>
    <lineage>
        <taxon>Eukaryota</taxon>
        <taxon>Metazoa</taxon>
        <taxon>Ecdysozoa</taxon>
        <taxon>Arthropoda</taxon>
        <taxon>Hexapoda</taxon>
        <taxon>Insecta</taxon>
        <taxon>Pterygota</taxon>
        <taxon>Neoptera</taxon>
        <taxon>Endopterygota</taxon>
        <taxon>Hymenoptera</taxon>
        <taxon>Apocrita</taxon>
        <taxon>Aculeata</taxon>
        <taxon>Vespoidea</taxon>
        <taxon>Vespidae</taxon>
        <taxon>Eumeninae</taxon>
        <taxon>Odynerus</taxon>
    </lineage>
</organism>
<dbReference type="EMBL" id="JAIFRP010000021">
    <property type="protein sequence ID" value="KAK2585442.1"/>
    <property type="molecule type" value="Genomic_DNA"/>
</dbReference>
<sequence length="813" mass="92725">MATIKSGADTRRTELEQCCRKLKVAETKCGSLKSKINYMKMFCQIKTDATETQPSTNTLEATISNLQEHEEPENSRIKRNVNLGDSNINTSNSQNYYSYIRENQSSEETLKGDLEIEKSNEQVSKLDKTEGPHTTLDSVSVCSTLKAIPHETKQVCQKEDILKNIISATKKQEVEYTTQMQDDILNFKGSTEQLTVNNSAEWNSQIPSLANPNINSQELRLNISSSIKNARLSKCRSLMKGNKDLTITTINVDKKKSACKTDQIVNSKIRKRRGKLRNISSKSTVATKEMSITARRDMRKRKQKDHRLTQSEQITTSSKLQQNWSGIVELYHNAAMKSDSISAVSSKLESQVKKINKRSNVHNDQHNMHLKLQHTYDQCQQNQHDVDHKLSTSGEVAMIEDKDPYRQTLNTDKISVSDHECKLYQQQNTMFDVTCYVPLANRNYEMPTLASKLKRTNRSYFNRFNFRNIPFVVGTSVTPSHNLGLNIQQVLSIIKTRQPPVTGITPLLMRKVSRGLEPVSTLMKQMVVQSQDISMEKDSCVISTLENQCSYPEEESAKFVKQLSTIESEKNPEVILQNETDGFTNFNNIQKQQKISTEKEPITNYCFPTKDTTHLKTMTEFTPQWNLRNYPETTNCFPQEEQSTINCAKSKSNTELSTSKGIREVLLNLHDQFEAMNVKYEKLQKKAENSNDQSLMNEITIVEKELNAKEEEINALISLYKEVMALKQQMKILQQKNSLVCIATKIPAMDRMYASTPGTLSKTCKTYTGNAMHAFNMKRRNMTSTPREASTSMKLAGLLRQIQMFQKQLKLAS</sequence>
<evidence type="ECO:0000313" key="3">
    <source>
        <dbReference type="EMBL" id="KAK2585442.1"/>
    </source>
</evidence>
<proteinExistence type="predicted"/>
<name>A0AAD9RT38_9HYME</name>
<gene>
    <name evidence="3" type="ORF">KPH14_010105</name>
</gene>
<protein>
    <submittedName>
        <fullName evidence="3">Uncharacterized protein</fullName>
    </submittedName>
</protein>
<comment type="caution">
    <text evidence="3">The sequence shown here is derived from an EMBL/GenBank/DDBJ whole genome shotgun (WGS) entry which is preliminary data.</text>
</comment>
<dbReference type="Proteomes" id="UP001258017">
    <property type="component" value="Unassembled WGS sequence"/>
</dbReference>
<accession>A0AAD9RT38</accession>
<keyword evidence="1" id="KW-0175">Coiled coil</keyword>
<feature type="region of interest" description="Disordered" evidence="2">
    <location>
        <begin position="281"/>
        <end position="313"/>
    </location>
</feature>
<evidence type="ECO:0000256" key="1">
    <source>
        <dbReference type="SAM" id="Coils"/>
    </source>
</evidence>
<reference evidence="3" key="2">
    <citation type="journal article" date="2023" name="Commun. Biol.">
        <title>Intrasexual cuticular hydrocarbon dimorphism in a wasp sheds light on hydrocarbon biosynthesis genes in Hymenoptera.</title>
        <authorList>
            <person name="Moris V.C."/>
            <person name="Podsiadlowski L."/>
            <person name="Martin S."/>
            <person name="Oeyen J.P."/>
            <person name="Donath A."/>
            <person name="Petersen M."/>
            <person name="Wilbrandt J."/>
            <person name="Misof B."/>
            <person name="Liedtke D."/>
            <person name="Thamm M."/>
            <person name="Scheiner R."/>
            <person name="Schmitt T."/>
            <person name="Niehuis O."/>
        </authorList>
    </citation>
    <scope>NUCLEOTIDE SEQUENCE</scope>
    <source>
        <strain evidence="3">GBR_01_08_01A</strain>
    </source>
</reference>